<dbReference type="EMBL" id="FRBM01000015">
    <property type="protein sequence ID" value="SHM41167.1"/>
    <property type="molecule type" value="Genomic_DNA"/>
</dbReference>
<organism evidence="2 4">
    <name type="scientific">Chryseobacterium contaminans</name>
    <dbReference type="NCBI Taxonomy" id="1423959"/>
    <lineage>
        <taxon>Bacteria</taxon>
        <taxon>Pseudomonadati</taxon>
        <taxon>Bacteroidota</taxon>
        <taxon>Flavobacteriia</taxon>
        <taxon>Flavobacteriales</taxon>
        <taxon>Weeksellaceae</taxon>
        <taxon>Chryseobacterium group</taxon>
        <taxon>Chryseobacterium</taxon>
    </lineage>
</organism>
<dbReference type="EMBL" id="MAYF01000003">
    <property type="protein sequence ID" value="OCA80469.1"/>
    <property type="molecule type" value="Genomic_DNA"/>
</dbReference>
<dbReference type="STRING" id="1423959.SAMN05444407_11519"/>
<evidence type="ECO:0000313" key="4">
    <source>
        <dbReference type="Proteomes" id="UP000184069"/>
    </source>
</evidence>
<dbReference type="Proteomes" id="UP000093508">
    <property type="component" value="Unassembled WGS sequence"/>
</dbReference>
<evidence type="ECO:0000313" key="2">
    <source>
        <dbReference type="EMBL" id="SHM41167.1"/>
    </source>
</evidence>
<name>A0A1M7IL92_9FLAO</name>
<reference evidence="2 4" key="2">
    <citation type="submission" date="2016-11" db="EMBL/GenBank/DDBJ databases">
        <authorList>
            <person name="Jaros S."/>
            <person name="Januszkiewicz K."/>
            <person name="Wedrychowicz H."/>
        </authorList>
    </citation>
    <scope>NUCLEOTIDE SEQUENCE [LARGE SCALE GENOMIC DNA]</scope>
    <source>
        <strain evidence="2 4">DSM 27621</strain>
    </source>
</reference>
<sequence>MKYLILLLFFIPTVLWSQYLKSNEDVIYSFDTKAGKKMVLVKDKGNEYIQYRFGGKDRVEMEFPLERNKESWKQFKYKSYHRGGGKQNAGMDLEYLTFLNNGYTYSLFKSYYAEDGSLSTGITVTDDKGKSTDINGIYKSIKGCLCNLEDIELVEKDDSGL</sequence>
<keyword evidence="3" id="KW-1185">Reference proteome</keyword>
<proteinExistence type="predicted"/>
<reference evidence="1 3" key="1">
    <citation type="submission" date="2016-07" db="EMBL/GenBank/DDBJ databases">
        <authorList>
            <person name="Jeong J.-J."/>
            <person name="Kim D.W."/>
            <person name="Sang M.K."/>
            <person name="Choi I.-G."/>
            <person name="Kim K.D."/>
        </authorList>
    </citation>
    <scope>NUCLEOTIDE SEQUENCE [LARGE SCALE GENOMIC DNA]</scope>
    <source>
        <strain evidence="1 3">C-26</strain>
    </source>
</reference>
<evidence type="ECO:0000313" key="1">
    <source>
        <dbReference type="EMBL" id="OCA80469.1"/>
    </source>
</evidence>
<dbReference type="RefSeq" id="WP_066690779.1">
    <property type="nucleotide sequence ID" value="NZ_FRBM01000015.1"/>
</dbReference>
<accession>A0A1M7IL92</accession>
<evidence type="ECO:0000313" key="3">
    <source>
        <dbReference type="Proteomes" id="UP000093508"/>
    </source>
</evidence>
<dbReference type="OrthoDB" id="673145at2"/>
<dbReference type="Proteomes" id="UP000184069">
    <property type="component" value="Unassembled WGS sequence"/>
</dbReference>
<dbReference type="AlphaFoldDB" id="A0A1M7IL92"/>
<protein>
    <submittedName>
        <fullName evidence="2">Uncharacterized protein</fullName>
    </submittedName>
</protein>
<gene>
    <name evidence="1" type="ORF">BBH99_15365</name>
    <name evidence="2" type="ORF">SAMN05444407_11519</name>
</gene>